<keyword evidence="3" id="KW-1185">Reference proteome</keyword>
<proteinExistence type="predicted"/>
<dbReference type="AlphaFoldDB" id="A0AAD9EKJ5"/>
<dbReference type="EMBL" id="JAQOWY010000087">
    <property type="protein sequence ID" value="KAK1851910.1"/>
    <property type="molecule type" value="Genomic_DNA"/>
</dbReference>
<protein>
    <submittedName>
        <fullName evidence="2">Uncharacterized protein</fullName>
    </submittedName>
</protein>
<feature type="compositionally biased region" description="Basic and acidic residues" evidence="1">
    <location>
        <begin position="1"/>
        <end position="16"/>
    </location>
</feature>
<sequence>MLALEHPHKAPPDKHVPPLADCDDAGSEDTKNEMEITGDNGVGFLHIPAFNPFEDIVRLVADRLDGLALRATSLSPDSSERHPFPPPAHPLSTPMRQLDCAASAICYDDEARYPTYDSNHPTAFSQAANITTLFPSATGMRSSAELTDA</sequence>
<feature type="region of interest" description="Disordered" evidence="1">
    <location>
        <begin position="74"/>
        <end position="94"/>
    </location>
</feature>
<accession>A0AAD9EKJ5</accession>
<dbReference type="Proteomes" id="UP001243330">
    <property type="component" value="Unassembled WGS sequence"/>
</dbReference>
<evidence type="ECO:0000313" key="3">
    <source>
        <dbReference type="Proteomes" id="UP001243330"/>
    </source>
</evidence>
<reference evidence="2" key="1">
    <citation type="submission" date="2023-01" db="EMBL/GenBank/DDBJ databases">
        <title>Colletotrichum chrysophilum M932 genome sequence.</title>
        <authorList>
            <person name="Baroncelli R."/>
        </authorList>
    </citation>
    <scope>NUCLEOTIDE SEQUENCE</scope>
    <source>
        <strain evidence="2">M932</strain>
    </source>
</reference>
<feature type="region of interest" description="Disordered" evidence="1">
    <location>
        <begin position="1"/>
        <end position="31"/>
    </location>
</feature>
<evidence type="ECO:0000256" key="1">
    <source>
        <dbReference type="SAM" id="MobiDB-lite"/>
    </source>
</evidence>
<name>A0AAD9EKJ5_9PEZI</name>
<evidence type="ECO:0000313" key="2">
    <source>
        <dbReference type="EMBL" id="KAK1851910.1"/>
    </source>
</evidence>
<gene>
    <name evidence="2" type="ORF">CCHR01_05505</name>
</gene>
<organism evidence="2 3">
    <name type="scientific">Colletotrichum chrysophilum</name>
    <dbReference type="NCBI Taxonomy" id="1836956"/>
    <lineage>
        <taxon>Eukaryota</taxon>
        <taxon>Fungi</taxon>
        <taxon>Dikarya</taxon>
        <taxon>Ascomycota</taxon>
        <taxon>Pezizomycotina</taxon>
        <taxon>Sordariomycetes</taxon>
        <taxon>Hypocreomycetidae</taxon>
        <taxon>Glomerellales</taxon>
        <taxon>Glomerellaceae</taxon>
        <taxon>Colletotrichum</taxon>
        <taxon>Colletotrichum gloeosporioides species complex</taxon>
    </lineage>
</organism>
<comment type="caution">
    <text evidence="2">The sequence shown here is derived from an EMBL/GenBank/DDBJ whole genome shotgun (WGS) entry which is preliminary data.</text>
</comment>